<keyword evidence="7" id="KW-0505">Motor protein</keyword>
<feature type="compositionally biased region" description="Polar residues" evidence="12">
    <location>
        <begin position="84"/>
        <end position="97"/>
    </location>
</feature>
<organism evidence="13 14">
    <name type="scientific">Streblomastix strix</name>
    <dbReference type="NCBI Taxonomy" id="222440"/>
    <lineage>
        <taxon>Eukaryota</taxon>
        <taxon>Metamonada</taxon>
        <taxon>Preaxostyla</taxon>
        <taxon>Oxymonadida</taxon>
        <taxon>Streblomastigidae</taxon>
        <taxon>Streblomastix</taxon>
    </lineage>
</organism>
<evidence type="ECO:0000256" key="10">
    <source>
        <dbReference type="ARBA" id="ARBA00049659"/>
    </source>
</evidence>
<comment type="caution">
    <text evidence="13">The sequence shown here is derived from an EMBL/GenBank/DDBJ whole genome shotgun (WGS) entry which is preliminary data.</text>
</comment>
<reference evidence="13 14" key="1">
    <citation type="submission" date="2019-03" db="EMBL/GenBank/DDBJ databases">
        <title>Single cell metagenomics reveals metabolic interactions within the superorganism composed of flagellate Streblomastix strix and complex community of Bacteroidetes bacteria on its surface.</title>
        <authorList>
            <person name="Treitli S.C."/>
            <person name="Kolisko M."/>
            <person name="Husnik F."/>
            <person name="Keeling P."/>
            <person name="Hampl V."/>
        </authorList>
    </citation>
    <scope>NUCLEOTIDE SEQUENCE [LARGE SCALE GENOMIC DNA]</scope>
    <source>
        <strain evidence="13">ST1C</strain>
    </source>
</reference>
<dbReference type="GO" id="GO:0030286">
    <property type="term" value="C:dynein complex"/>
    <property type="evidence" value="ECO:0007669"/>
    <property type="project" value="UniProtKB-KW"/>
</dbReference>
<keyword evidence="9" id="KW-0966">Cell projection</keyword>
<evidence type="ECO:0000256" key="8">
    <source>
        <dbReference type="ARBA" id="ARBA00023212"/>
    </source>
</evidence>
<dbReference type="Pfam" id="PF14580">
    <property type="entry name" value="LRR_9"/>
    <property type="match status" value="1"/>
</dbReference>
<dbReference type="SMART" id="SM00365">
    <property type="entry name" value="LRR_SD22"/>
    <property type="match status" value="2"/>
</dbReference>
<evidence type="ECO:0000256" key="7">
    <source>
        <dbReference type="ARBA" id="ARBA00023175"/>
    </source>
</evidence>
<dbReference type="AlphaFoldDB" id="A0A5J4TXR1"/>
<evidence type="ECO:0000256" key="2">
    <source>
        <dbReference type="ARBA" id="ARBA00022490"/>
    </source>
</evidence>
<keyword evidence="8" id="KW-0206">Cytoskeleton</keyword>
<keyword evidence="4" id="KW-0493">Microtubule</keyword>
<feature type="non-terminal residue" evidence="13">
    <location>
        <position position="1"/>
    </location>
</feature>
<name>A0A5J4TXR1_9EUKA</name>
<protein>
    <recommendedName>
        <fullName evidence="11">Dynein axonemal light chain 1</fullName>
    </recommendedName>
</protein>
<evidence type="ECO:0000256" key="11">
    <source>
        <dbReference type="ARBA" id="ARBA00049760"/>
    </source>
</evidence>
<keyword evidence="5" id="KW-0677">Repeat</keyword>
<accession>A0A5J4TXR1</accession>
<feature type="compositionally biased region" description="Polar residues" evidence="12">
    <location>
        <begin position="314"/>
        <end position="324"/>
    </location>
</feature>
<dbReference type="FunFam" id="3.80.10.10:FF:000049">
    <property type="entry name" value="Dynein light chain 1"/>
    <property type="match status" value="1"/>
</dbReference>
<dbReference type="EMBL" id="SNRW01023444">
    <property type="protein sequence ID" value="KAA6363007.1"/>
    <property type="molecule type" value="Genomic_DNA"/>
</dbReference>
<proteinExistence type="inferred from homology"/>
<dbReference type="InterPro" id="IPR001611">
    <property type="entry name" value="Leu-rich_rpt"/>
</dbReference>
<evidence type="ECO:0000256" key="9">
    <source>
        <dbReference type="ARBA" id="ARBA00023273"/>
    </source>
</evidence>
<sequence length="324" mass="35432">KCLLLALPSFAYTGDIVIVDPVTLIPRVIHFGIGLTDLKLHTQIPSLMEKDVIGENKEGILDIGQVDGTLSSSSSSSIGGLSGQNLASPQEFSASQQPDEDILIDEVGGEDEEIEEVEAMSKPTTIQAAIKIWEEKNQKVASESEEIKLYYQIPPIEKMDNSLSTLRNCRQLALSTNRIDRIANLGGLERLELLSLGRNLIKKIEGLEPVAGTLRTLWLSYNSIDRVAGVLCCKHLQCLYISHNNISNWAEIDKLNELPELNDVSFIGNPIEQSSQSTYKAEVLRRLPTVKKLDGALVDAAISGDEGEDDGGNRPTTGHSQSQK</sequence>
<feature type="region of interest" description="Disordered" evidence="12">
    <location>
        <begin position="74"/>
        <end position="99"/>
    </location>
</feature>
<dbReference type="SUPFAM" id="SSF52058">
    <property type="entry name" value="L domain-like"/>
    <property type="match status" value="1"/>
</dbReference>
<feature type="region of interest" description="Disordered" evidence="12">
    <location>
        <begin position="301"/>
        <end position="324"/>
    </location>
</feature>
<dbReference type="PANTHER" id="PTHR15454:SF73">
    <property type="entry name" value="DYNEIN AXONEMAL LIGHT CHAIN 1"/>
    <property type="match status" value="1"/>
</dbReference>
<keyword evidence="6" id="KW-0243">Dynein</keyword>
<dbReference type="PANTHER" id="PTHR15454">
    <property type="entry name" value="NISCHARIN RELATED"/>
    <property type="match status" value="1"/>
</dbReference>
<dbReference type="InterPro" id="IPR032675">
    <property type="entry name" value="LRR_dom_sf"/>
</dbReference>
<evidence type="ECO:0000256" key="3">
    <source>
        <dbReference type="ARBA" id="ARBA00022614"/>
    </source>
</evidence>
<evidence type="ECO:0000313" key="14">
    <source>
        <dbReference type="Proteomes" id="UP000324800"/>
    </source>
</evidence>
<evidence type="ECO:0000256" key="4">
    <source>
        <dbReference type="ARBA" id="ARBA00022701"/>
    </source>
</evidence>
<gene>
    <name evidence="13" type="ORF">EZS28_041466</name>
</gene>
<dbReference type="PROSITE" id="PS51450">
    <property type="entry name" value="LRR"/>
    <property type="match status" value="3"/>
</dbReference>
<evidence type="ECO:0000256" key="5">
    <source>
        <dbReference type="ARBA" id="ARBA00022737"/>
    </source>
</evidence>
<dbReference type="Gene3D" id="3.80.10.10">
    <property type="entry name" value="Ribonuclease Inhibitor"/>
    <property type="match status" value="1"/>
</dbReference>
<dbReference type="OrthoDB" id="266138at2759"/>
<evidence type="ECO:0000256" key="1">
    <source>
        <dbReference type="ARBA" id="ARBA00004430"/>
    </source>
</evidence>
<dbReference type="GO" id="GO:0005874">
    <property type="term" value="C:microtubule"/>
    <property type="evidence" value="ECO:0007669"/>
    <property type="project" value="UniProtKB-KW"/>
</dbReference>
<evidence type="ECO:0000313" key="13">
    <source>
        <dbReference type="EMBL" id="KAA6363007.1"/>
    </source>
</evidence>
<comment type="subcellular location">
    <subcellularLocation>
        <location evidence="1">Cytoplasm</location>
        <location evidence="1">Cytoskeleton</location>
        <location evidence="1">Cilium axoneme</location>
    </subcellularLocation>
</comment>
<evidence type="ECO:0000256" key="12">
    <source>
        <dbReference type="SAM" id="MobiDB-lite"/>
    </source>
</evidence>
<keyword evidence="2" id="KW-0963">Cytoplasm</keyword>
<dbReference type="Proteomes" id="UP000324800">
    <property type="component" value="Unassembled WGS sequence"/>
</dbReference>
<evidence type="ECO:0000256" key="6">
    <source>
        <dbReference type="ARBA" id="ARBA00023017"/>
    </source>
</evidence>
<comment type="similarity">
    <text evidence="10">Belongs to the dynein light chain LC1-type family.</text>
</comment>
<keyword evidence="3" id="KW-0433">Leucine-rich repeat</keyword>
<dbReference type="GO" id="GO:0005930">
    <property type="term" value="C:axoneme"/>
    <property type="evidence" value="ECO:0007669"/>
    <property type="project" value="UniProtKB-SubCell"/>
</dbReference>